<dbReference type="AlphaFoldDB" id="S0J0K5"/>
<dbReference type="InterPro" id="IPR036634">
    <property type="entry name" value="PRD_sf"/>
</dbReference>
<gene>
    <name evidence="6" type="ORF">OMQ_02639</name>
</gene>
<organism evidence="6 7">
    <name type="scientific">Enterococcus saccharolyticus subsp. saccharolyticus ATCC 43076</name>
    <dbReference type="NCBI Taxonomy" id="1139996"/>
    <lineage>
        <taxon>Bacteria</taxon>
        <taxon>Bacillati</taxon>
        <taxon>Bacillota</taxon>
        <taxon>Bacilli</taxon>
        <taxon>Lactobacillales</taxon>
        <taxon>Enterococcaceae</taxon>
        <taxon>Enterococcus</taxon>
    </lineage>
</organism>
<evidence type="ECO:0000256" key="4">
    <source>
        <dbReference type="ARBA" id="ARBA00023163"/>
    </source>
</evidence>
<sequence>MLDYHLQKLFQKKFYGSRISLEELALVIGIDPQRLYQQIREVNIFLRKKGQPEFRFVDGDIQLPEKINFSWAELKFLTSRYEIIFSEIERQRLIFLYCFLEVENLSVFHFQDFLQVSKNTILADIKKLREYLEENAIQLVYQRKSGFYLSGEELPIRIFARNIVSELLDSDSGYWGLTALQEQLPQNDYLLFRQHLKQAVIEQKLTVVPSRVEEVSHYITLLSGRIAHHRVVFTQEEQELLVGLEAKVAAEKFIACTPAFDYPNEALFLTSLVMTVVEGSIQDASLDYLLQCAHQIIQRIQTFSAIDFRERNQTLLHVFYHLVPSFFRIYFGYHLPNAWTDVVKRQHNELFKLTKIALRPLEKLTRKTIPDILCERTFYDKLNNN</sequence>
<dbReference type="PANTHER" id="PTHR30185:SF18">
    <property type="entry name" value="TRANSCRIPTIONAL REGULATOR MTLR"/>
    <property type="match status" value="1"/>
</dbReference>
<dbReference type="RefSeq" id="WP_016176384.1">
    <property type="nucleotide sequence ID" value="NZ_KE136392.1"/>
</dbReference>
<dbReference type="PANTHER" id="PTHR30185">
    <property type="entry name" value="CRYPTIC BETA-GLUCOSIDE BGL OPERON ANTITERMINATOR"/>
    <property type="match status" value="1"/>
</dbReference>
<dbReference type="InterPro" id="IPR011608">
    <property type="entry name" value="PRD"/>
</dbReference>
<keyword evidence="1" id="KW-0677">Repeat</keyword>
<reference evidence="6 7" key="1">
    <citation type="submission" date="2013-03" db="EMBL/GenBank/DDBJ databases">
        <title>The Genome Sequence of Enterococcus saccharolyticus ATCC_43076 (Illumina only assembly).</title>
        <authorList>
            <consortium name="The Broad Institute Genomics Platform"/>
            <consortium name="The Broad Institute Genome Sequencing Center for Infectious Disease"/>
            <person name="Earl A."/>
            <person name="Russ C."/>
            <person name="Gilmore M."/>
            <person name="Surin D."/>
            <person name="Walker B."/>
            <person name="Young S."/>
            <person name="Zeng Q."/>
            <person name="Gargeya S."/>
            <person name="Fitzgerald M."/>
            <person name="Haas B."/>
            <person name="Abouelleil A."/>
            <person name="Allen A.W."/>
            <person name="Alvarado L."/>
            <person name="Arachchi H.M."/>
            <person name="Berlin A.M."/>
            <person name="Chapman S.B."/>
            <person name="Gainer-Dewar J."/>
            <person name="Goldberg J."/>
            <person name="Griggs A."/>
            <person name="Gujja S."/>
            <person name="Hansen M."/>
            <person name="Howarth C."/>
            <person name="Imamovic A."/>
            <person name="Ireland A."/>
            <person name="Larimer J."/>
            <person name="McCowan C."/>
            <person name="Murphy C."/>
            <person name="Pearson M."/>
            <person name="Poon T.W."/>
            <person name="Priest M."/>
            <person name="Roberts A."/>
            <person name="Saif S."/>
            <person name="Shea T."/>
            <person name="Sisk P."/>
            <person name="Sykes S."/>
            <person name="Wortman J."/>
            <person name="Nusbaum C."/>
            <person name="Birren B."/>
        </authorList>
    </citation>
    <scope>NUCLEOTIDE SEQUENCE [LARGE SCALE GENOMIC DNA]</scope>
    <source>
        <strain evidence="6 7">ATCC 43076</strain>
    </source>
</reference>
<dbReference type="PROSITE" id="PS51372">
    <property type="entry name" value="PRD_2"/>
    <property type="match status" value="1"/>
</dbReference>
<evidence type="ECO:0000256" key="1">
    <source>
        <dbReference type="ARBA" id="ARBA00022737"/>
    </source>
</evidence>
<proteinExistence type="predicted"/>
<dbReference type="STRING" id="41997.RV16_GL001430"/>
<dbReference type="OrthoDB" id="369398at2"/>
<dbReference type="Proteomes" id="UP000014136">
    <property type="component" value="Unassembled WGS sequence"/>
</dbReference>
<dbReference type="EMBL" id="AHYT01000013">
    <property type="protein sequence ID" value="EOT25752.1"/>
    <property type="molecule type" value="Genomic_DNA"/>
</dbReference>
<dbReference type="InterPro" id="IPR007737">
    <property type="entry name" value="Mga_HTH"/>
</dbReference>
<comment type="caution">
    <text evidence="6">The sequence shown here is derived from an EMBL/GenBank/DDBJ whole genome shotgun (WGS) entry which is preliminary data.</text>
</comment>
<dbReference type="Pfam" id="PF05043">
    <property type="entry name" value="Mga"/>
    <property type="match status" value="1"/>
</dbReference>
<keyword evidence="2" id="KW-0805">Transcription regulation</keyword>
<name>S0J0K5_9ENTE</name>
<dbReference type="eggNOG" id="COG3711">
    <property type="taxonomic scope" value="Bacteria"/>
</dbReference>
<evidence type="ECO:0000256" key="2">
    <source>
        <dbReference type="ARBA" id="ARBA00023015"/>
    </source>
</evidence>
<dbReference type="GO" id="GO:0006355">
    <property type="term" value="P:regulation of DNA-templated transcription"/>
    <property type="evidence" value="ECO:0007669"/>
    <property type="project" value="InterPro"/>
</dbReference>
<dbReference type="Pfam" id="PF00874">
    <property type="entry name" value="PRD"/>
    <property type="match status" value="1"/>
</dbReference>
<dbReference type="InterPro" id="IPR050661">
    <property type="entry name" value="BglG_antiterminators"/>
</dbReference>
<evidence type="ECO:0000313" key="6">
    <source>
        <dbReference type="EMBL" id="EOT25752.1"/>
    </source>
</evidence>
<dbReference type="Gene3D" id="1.10.1790.10">
    <property type="entry name" value="PRD domain"/>
    <property type="match status" value="1"/>
</dbReference>
<keyword evidence="4" id="KW-0804">Transcription</keyword>
<keyword evidence="7" id="KW-1185">Reference proteome</keyword>
<dbReference type="PATRIC" id="fig|1139996.3.peg.2592"/>
<dbReference type="HOGENOM" id="CLU_798614_0_0_9"/>
<accession>S0J0K5</accession>
<keyword evidence="3" id="KW-0010">Activator</keyword>
<evidence type="ECO:0000256" key="3">
    <source>
        <dbReference type="ARBA" id="ARBA00023159"/>
    </source>
</evidence>
<evidence type="ECO:0000313" key="7">
    <source>
        <dbReference type="Proteomes" id="UP000014136"/>
    </source>
</evidence>
<dbReference type="SUPFAM" id="SSF63520">
    <property type="entry name" value="PTS-regulatory domain, PRD"/>
    <property type="match status" value="1"/>
</dbReference>
<feature type="domain" description="PRD" evidence="5">
    <location>
        <begin position="284"/>
        <end position="385"/>
    </location>
</feature>
<evidence type="ECO:0000259" key="5">
    <source>
        <dbReference type="PROSITE" id="PS51372"/>
    </source>
</evidence>
<protein>
    <recommendedName>
        <fullName evidence="5">PRD domain-containing protein</fullName>
    </recommendedName>
</protein>